<sequence>MPDVTTQVYWHDIPGAQAPWQDEQEYARMWVISSKIKGLVSDRSHLLQPLRKEVLQMRARIRRKPPPSDRFWGIVLEPYLSPLLGLNMIMKELQVPGVTYEEAAAAVSVVEEEYNLLTQQFGTQQGSQWSEYEANVTQRSTVSRRNATPAMDVKEAPLLEVVKILCADRKLIVTPLSKEELRRKGRISFSDLVSHKRVVIAFDRSKPHFAFALGVVVKKKAEAVGQVRCMQLVAPTANPTPWRRLVKVGMERLSANDCVVVVVQRQDDCSQGKGLQSDHENEDDDVQLNDGEGGEPLPRIPHKRPREEGNERDGESGRSVAMSESSESVSEGGDEERNYDKIRFGRNPIFTEKDYIQDDPLFRTPVAILRKNKRVAGEVHDWIQRLVRNKERNKLFAINI</sequence>
<dbReference type="AlphaFoldDB" id="G0U3B9"/>
<dbReference type="EMBL" id="HE573025">
    <property type="protein sequence ID" value="CCC50775.1"/>
    <property type="molecule type" value="Genomic_DNA"/>
</dbReference>
<accession>G0U3B9</accession>
<organism evidence="2">
    <name type="scientific">Trypanosoma vivax (strain Y486)</name>
    <dbReference type="NCBI Taxonomy" id="1055687"/>
    <lineage>
        <taxon>Eukaryota</taxon>
        <taxon>Discoba</taxon>
        <taxon>Euglenozoa</taxon>
        <taxon>Kinetoplastea</taxon>
        <taxon>Metakinetoplastina</taxon>
        <taxon>Trypanosomatida</taxon>
        <taxon>Trypanosomatidae</taxon>
        <taxon>Trypanosoma</taxon>
        <taxon>Duttonella</taxon>
    </lineage>
</organism>
<evidence type="ECO:0000256" key="1">
    <source>
        <dbReference type="SAM" id="MobiDB-lite"/>
    </source>
</evidence>
<name>G0U3B9_TRYVY</name>
<proteinExistence type="predicted"/>
<protein>
    <submittedName>
        <fullName evidence="2">Uncharacterized protein</fullName>
    </submittedName>
</protein>
<gene>
    <name evidence="2" type="ORF">TVY486_0905960</name>
</gene>
<feature type="compositionally biased region" description="Basic and acidic residues" evidence="1">
    <location>
        <begin position="305"/>
        <end position="316"/>
    </location>
</feature>
<feature type="compositionally biased region" description="Low complexity" evidence="1">
    <location>
        <begin position="317"/>
        <end position="331"/>
    </location>
</feature>
<feature type="region of interest" description="Disordered" evidence="1">
    <location>
        <begin position="270"/>
        <end position="340"/>
    </location>
</feature>
<evidence type="ECO:0000313" key="2">
    <source>
        <dbReference type="EMBL" id="CCC50775.1"/>
    </source>
</evidence>
<dbReference type="VEuPathDB" id="TriTrypDB:TvY486_0905960"/>
<reference evidence="2" key="1">
    <citation type="journal article" date="2012" name="Proc. Natl. Acad. Sci. U.S.A.">
        <title>Antigenic diversity is generated by distinct evolutionary mechanisms in African trypanosome species.</title>
        <authorList>
            <person name="Jackson A.P."/>
            <person name="Berry A."/>
            <person name="Aslett M."/>
            <person name="Allison H.C."/>
            <person name="Burton P."/>
            <person name="Vavrova-Anderson J."/>
            <person name="Brown R."/>
            <person name="Browne H."/>
            <person name="Corton N."/>
            <person name="Hauser H."/>
            <person name="Gamble J."/>
            <person name="Gilderthorp R."/>
            <person name="Marcello L."/>
            <person name="McQuillan J."/>
            <person name="Otto T.D."/>
            <person name="Quail M.A."/>
            <person name="Sanders M.J."/>
            <person name="van Tonder A."/>
            <person name="Ginger M.L."/>
            <person name="Field M.C."/>
            <person name="Barry J.D."/>
            <person name="Hertz-Fowler C."/>
            <person name="Berriman M."/>
        </authorList>
    </citation>
    <scope>NUCLEOTIDE SEQUENCE</scope>
    <source>
        <strain evidence="2">Y486</strain>
    </source>
</reference>
<dbReference type="OMA" id="DQVSTHR"/>